<dbReference type="GO" id="GO:0035312">
    <property type="term" value="F:5'-3' DNA exonuclease activity"/>
    <property type="evidence" value="ECO:0007669"/>
    <property type="project" value="TreeGrafter"/>
</dbReference>
<dbReference type="PANTHER" id="PTHR42924:SF3">
    <property type="entry name" value="POLYMERASE_HISTIDINOL PHOSPHATASE N-TERMINAL DOMAIN-CONTAINING PROTEIN"/>
    <property type="match status" value="1"/>
</dbReference>
<gene>
    <name evidence="1" type="ORF">J4215_05510</name>
</gene>
<dbReference type="Gene3D" id="3.20.20.140">
    <property type="entry name" value="Metal-dependent hydrolases"/>
    <property type="match status" value="1"/>
</dbReference>
<organism evidence="1 2">
    <name type="scientific">Candidatus Iainarchaeum sp</name>
    <dbReference type="NCBI Taxonomy" id="3101447"/>
    <lineage>
        <taxon>Archaea</taxon>
        <taxon>Candidatus Iainarchaeota</taxon>
        <taxon>Candidatus Iainarchaeia</taxon>
        <taxon>Candidatus Iainarchaeales</taxon>
        <taxon>Candidatus Iainarchaeaceae</taxon>
        <taxon>Candidatus Iainarchaeum</taxon>
    </lineage>
</organism>
<reference evidence="1" key="1">
    <citation type="submission" date="2021-03" db="EMBL/GenBank/DDBJ databases">
        <authorList>
            <person name="Jaffe A."/>
        </authorList>
    </citation>
    <scope>NUCLEOTIDE SEQUENCE</scope>
    <source>
        <strain evidence="1">RIFCSPLOWO2_01_FULL_AR10_48_17</strain>
    </source>
</reference>
<dbReference type="Proteomes" id="UP000675968">
    <property type="component" value="Unassembled WGS sequence"/>
</dbReference>
<dbReference type="AlphaFoldDB" id="A0A8T4L593"/>
<protein>
    <submittedName>
        <fullName evidence="1">PHP domain-containing protein</fullName>
    </submittedName>
</protein>
<accession>A0A8T4L593</accession>
<dbReference type="Pfam" id="PF13263">
    <property type="entry name" value="PHP_C"/>
    <property type="match status" value="1"/>
</dbReference>
<proteinExistence type="predicted"/>
<sequence>MKLDLHNHTWYSVDCVTSPKAFISRSKKQGVVLASTDHGNANSWGVLEREAKRQDWMFIRGQEQRVYWGSSFAGEILGLFLNQPLKKSLVEEVLDEIHDQGGLVAIPHPFDNRNPMASRKFQRLDDILPRVDLIEVFNARIRLMERNDRALEYALQHNKPFSVGSDAHLPWEISNCHLHVDGDSLEDARKNLVKNNGVREVHTTGPVNLFAASVLRFPLFRRFLTRKREPPMGGK</sequence>
<dbReference type="SUPFAM" id="SSF89550">
    <property type="entry name" value="PHP domain-like"/>
    <property type="match status" value="1"/>
</dbReference>
<dbReference type="InterPro" id="IPR052018">
    <property type="entry name" value="PHP_domain"/>
</dbReference>
<evidence type="ECO:0000313" key="2">
    <source>
        <dbReference type="Proteomes" id="UP000675968"/>
    </source>
</evidence>
<dbReference type="PANTHER" id="PTHR42924">
    <property type="entry name" value="EXONUCLEASE"/>
    <property type="match status" value="1"/>
</dbReference>
<evidence type="ECO:0000313" key="1">
    <source>
        <dbReference type="EMBL" id="MBS3062011.1"/>
    </source>
</evidence>
<dbReference type="EMBL" id="JAGVWC010000011">
    <property type="protein sequence ID" value="MBS3062011.1"/>
    <property type="molecule type" value="Genomic_DNA"/>
</dbReference>
<dbReference type="InterPro" id="IPR016195">
    <property type="entry name" value="Pol/histidinol_Pase-like"/>
</dbReference>
<dbReference type="CDD" id="cd07432">
    <property type="entry name" value="PHP_HisPPase"/>
    <property type="match status" value="1"/>
</dbReference>
<comment type="caution">
    <text evidence="1">The sequence shown here is derived from an EMBL/GenBank/DDBJ whole genome shotgun (WGS) entry which is preliminary data.</text>
</comment>
<name>A0A8T4L593_9ARCH</name>
<dbReference type="GO" id="GO:0004534">
    <property type="term" value="F:5'-3' RNA exonuclease activity"/>
    <property type="evidence" value="ECO:0007669"/>
    <property type="project" value="TreeGrafter"/>
</dbReference>
<reference evidence="1" key="2">
    <citation type="submission" date="2021-05" db="EMBL/GenBank/DDBJ databases">
        <title>Protein family content uncovers lineage relationships and bacterial pathway maintenance mechanisms in DPANN archaea.</title>
        <authorList>
            <person name="Castelle C.J."/>
            <person name="Meheust R."/>
            <person name="Jaffe A.L."/>
            <person name="Seitz K."/>
            <person name="Gong X."/>
            <person name="Baker B.J."/>
            <person name="Banfield J.F."/>
        </authorList>
    </citation>
    <scope>NUCLEOTIDE SEQUENCE</scope>
    <source>
        <strain evidence="1">RIFCSPLOWO2_01_FULL_AR10_48_17</strain>
    </source>
</reference>